<proteinExistence type="predicted"/>
<dbReference type="EMBL" id="QGKV02000297">
    <property type="protein sequence ID" value="KAF3611223.1"/>
    <property type="molecule type" value="Genomic_DNA"/>
</dbReference>
<sequence>MLSFADEFFGVSSSSLASSDLVKKIPRRYLDQLGNFMRFKPVSCLEMMNQPNRSEKEGFSDRESRTCLME</sequence>
<name>A0ABQ7F7C9_BRACR</name>
<evidence type="ECO:0000313" key="2">
    <source>
        <dbReference type="EMBL" id="KAF3611223.1"/>
    </source>
</evidence>
<accession>A0ABQ7F7C9</accession>
<evidence type="ECO:0000256" key="1">
    <source>
        <dbReference type="SAM" id="MobiDB-lite"/>
    </source>
</evidence>
<feature type="region of interest" description="Disordered" evidence="1">
    <location>
        <begin position="51"/>
        <end position="70"/>
    </location>
</feature>
<keyword evidence="3" id="KW-1185">Reference proteome</keyword>
<gene>
    <name evidence="2" type="ORF">DY000_02048616</name>
</gene>
<evidence type="ECO:0000313" key="3">
    <source>
        <dbReference type="Proteomes" id="UP000266723"/>
    </source>
</evidence>
<feature type="compositionally biased region" description="Basic and acidic residues" evidence="1">
    <location>
        <begin position="53"/>
        <end position="70"/>
    </location>
</feature>
<protein>
    <submittedName>
        <fullName evidence="2">Uncharacterized protein</fullName>
    </submittedName>
</protein>
<reference evidence="2 3" key="1">
    <citation type="journal article" date="2020" name="BMC Genomics">
        <title>Intraspecific diversification of the crop wild relative Brassica cretica Lam. using demographic model selection.</title>
        <authorList>
            <person name="Kioukis A."/>
            <person name="Michalopoulou V.A."/>
            <person name="Briers L."/>
            <person name="Pirintsos S."/>
            <person name="Studholme D.J."/>
            <person name="Pavlidis P."/>
            <person name="Sarris P.F."/>
        </authorList>
    </citation>
    <scope>NUCLEOTIDE SEQUENCE [LARGE SCALE GENOMIC DNA]</scope>
    <source>
        <strain evidence="3">cv. PFS-1207/04</strain>
    </source>
</reference>
<dbReference type="Proteomes" id="UP000266723">
    <property type="component" value="Unassembled WGS sequence"/>
</dbReference>
<organism evidence="2 3">
    <name type="scientific">Brassica cretica</name>
    <name type="common">Mustard</name>
    <dbReference type="NCBI Taxonomy" id="69181"/>
    <lineage>
        <taxon>Eukaryota</taxon>
        <taxon>Viridiplantae</taxon>
        <taxon>Streptophyta</taxon>
        <taxon>Embryophyta</taxon>
        <taxon>Tracheophyta</taxon>
        <taxon>Spermatophyta</taxon>
        <taxon>Magnoliopsida</taxon>
        <taxon>eudicotyledons</taxon>
        <taxon>Gunneridae</taxon>
        <taxon>Pentapetalae</taxon>
        <taxon>rosids</taxon>
        <taxon>malvids</taxon>
        <taxon>Brassicales</taxon>
        <taxon>Brassicaceae</taxon>
        <taxon>Brassiceae</taxon>
        <taxon>Brassica</taxon>
    </lineage>
</organism>
<comment type="caution">
    <text evidence="2">The sequence shown here is derived from an EMBL/GenBank/DDBJ whole genome shotgun (WGS) entry which is preliminary data.</text>
</comment>